<dbReference type="HOGENOM" id="CLU_041477_0_0_1"/>
<dbReference type="GO" id="GO:0005544">
    <property type="term" value="F:calcium-dependent phospholipid binding"/>
    <property type="evidence" value="ECO:0000318"/>
    <property type="project" value="GO_Central"/>
</dbReference>
<accession>Q17559</accession>
<dbReference type="InterPro" id="IPR010734">
    <property type="entry name" value="Copine_C"/>
</dbReference>
<dbReference type="PaxDb" id="6239-C01F6.1"/>
<dbReference type="CTD" id="3565393"/>
<dbReference type="InterPro" id="IPR002035">
    <property type="entry name" value="VWF_A"/>
</dbReference>
<sequence>MLLVSPDKMAAYGIEITFAIRNARFYPSADGVSLKIFSLDKDMEVVEKVAETEAIYGQSDAFFTEKLNLNYRIEKMQRYRVTINVLNSSTKTIMGSMGTADFDISMMFACGGRLILLIASPLAPCSLEIVGKVPDYYSQFLRIRFSGNYLHSPSDVIPLQLYYILSIPTEERTIMLYKSEMLRETKYPEWAAFSIPLFLLNYFNESSIQLHVYNYTPNHDDQLVGHCTTTLTQLQQGVGHFNSYMLMEPNGKRIHEKTCIELKELSLENGPTFFQMMENNVKIQLTSAIDLTASNGNPVNQSSLHYIHPHQPSPYLEALLQTVPPLLAYLPNPQNPHIGALGFGAKVQVPGGALQLSHCFCLNGTPTDPRVEGLGGLLSAYRTAVMGLQPFAPTDFSEVIYFMSKFAKAESRRHVGLYFVLIIYSDGGPANALNMKRSIDAIVDASPHPMSIIGVGMGQDRDHSPMRNLEKLTLKHSDGRLLVRQNYSYVDPSDLESSDVLAMIPIQMAQWKRMFHFDPK</sequence>
<dbReference type="SUPFAM" id="SSF49562">
    <property type="entry name" value="C2 domain (Calcium/lipid-binding domain, CaLB)"/>
    <property type="match status" value="1"/>
</dbReference>
<feature type="domain" description="VWFA" evidence="2">
    <location>
        <begin position="406"/>
        <end position="504"/>
    </location>
</feature>
<dbReference type="GO" id="GO:0005886">
    <property type="term" value="C:plasma membrane"/>
    <property type="evidence" value="ECO:0000318"/>
    <property type="project" value="GO_Central"/>
</dbReference>
<dbReference type="STRING" id="6239.C01F6.1.1"/>
<dbReference type="EMBL" id="BX284604">
    <property type="protein sequence ID" value="CAA92434.2"/>
    <property type="molecule type" value="Genomic_DNA"/>
</dbReference>
<dbReference type="GO" id="GO:0071277">
    <property type="term" value="P:cellular response to calcium ion"/>
    <property type="evidence" value="ECO:0000318"/>
    <property type="project" value="GO_Central"/>
</dbReference>
<dbReference type="AGR" id="WB:WBGene00007221"/>
<reference evidence="3 4" key="1">
    <citation type="journal article" date="1998" name="Science">
        <title>Genome sequence of the nematode C. elegans: a platform for investigating biology.</title>
        <authorList>
            <consortium name="The C. elegans sequencing consortium"/>
            <person name="Sulson J.E."/>
            <person name="Waterston R."/>
        </authorList>
    </citation>
    <scope>NUCLEOTIDE SEQUENCE [LARGE SCALE GENOMIC DNA]</scope>
    <source>
        <strain evidence="3 4">Bristol N2</strain>
    </source>
</reference>
<dbReference type="PANTHER" id="PTHR10857">
    <property type="entry name" value="COPINE"/>
    <property type="match status" value="1"/>
</dbReference>
<dbReference type="AlphaFoldDB" id="Q17559"/>
<evidence type="ECO:0000313" key="4">
    <source>
        <dbReference type="Proteomes" id="UP000001940"/>
    </source>
</evidence>
<dbReference type="InParanoid" id="Q17559"/>
<dbReference type="Proteomes" id="UP000001940">
    <property type="component" value="Chromosome IV"/>
</dbReference>
<evidence type="ECO:0000313" key="5">
    <source>
        <dbReference type="WormBase" id="C01F6.1"/>
    </source>
</evidence>
<organism evidence="3 4">
    <name type="scientific">Caenorhabditis elegans</name>
    <dbReference type="NCBI Taxonomy" id="6239"/>
    <lineage>
        <taxon>Eukaryota</taxon>
        <taxon>Metazoa</taxon>
        <taxon>Ecdysozoa</taxon>
        <taxon>Nematoda</taxon>
        <taxon>Chromadorea</taxon>
        <taxon>Rhabditida</taxon>
        <taxon>Rhabditina</taxon>
        <taxon>Rhabditomorpha</taxon>
        <taxon>Rhabditoidea</taxon>
        <taxon>Rhabditidae</taxon>
        <taxon>Peloderinae</taxon>
        <taxon>Caenorhabditis</taxon>
    </lineage>
</organism>
<dbReference type="PeptideAtlas" id="Q17559"/>
<dbReference type="IntAct" id="Q17559">
    <property type="interactions" value="3"/>
</dbReference>
<dbReference type="InterPro" id="IPR037768">
    <property type="entry name" value="C2B_Copine"/>
</dbReference>
<dbReference type="eggNOG" id="KOG1327">
    <property type="taxonomic scope" value="Eukaryota"/>
</dbReference>
<dbReference type="PANTHER" id="PTHR10857:SF111">
    <property type="entry name" value="VWFA DOMAIN-CONTAINING PROTEIN"/>
    <property type="match status" value="1"/>
</dbReference>
<dbReference type="InterPro" id="IPR035892">
    <property type="entry name" value="C2_domain_sf"/>
</dbReference>
<dbReference type="KEGG" id="cel:CELE_C01F6.1"/>
<name>Q17559_CAEEL</name>
<keyword evidence="1" id="KW-0677">Repeat</keyword>
<keyword evidence="6" id="KW-1267">Proteomics identification</keyword>
<dbReference type="GeneID" id="3565393"/>
<dbReference type="Pfam" id="PF07002">
    <property type="entry name" value="Copine"/>
    <property type="match status" value="1"/>
</dbReference>
<proteinExistence type="evidence at protein level"/>
<dbReference type="RefSeq" id="NP_501584.2">
    <property type="nucleotide sequence ID" value="NM_069183.7"/>
</dbReference>
<evidence type="ECO:0000259" key="2">
    <source>
        <dbReference type="PROSITE" id="PS50234"/>
    </source>
</evidence>
<dbReference type="CDD" id="cd04047">
    <property type="entry name" value="C2B_Copine"/>
    <property type="match status" value="1"/>
</dbReference>
<evidence type="ECO:0000256" key="1">
    <source>
        <dbReference type="ARBA" id="ARBA00022737"/>
    </source>
</evidence>
<gene>
    <name evidence="3 5" type="primary">cpna-3</name>
    <name evidence="5" type="ORF">C01F6.1</name>
    <name evidence="3" type="ORF">CELE_C01F6.1</name>
</gene>
<evidence type="ECO:0000313" key="3">
    <source>
        <dbReference type="EMBL" id="CAA92434.2"/>
    </source>
</evidence>
<keyword evidence="4" id="KW-1185">Reference proteome</keyword>
<dbReference type="InterPro" id="IPR045052">
    <property type="entry name" value="Copine"/>
</dbReference>
<protein>
    <submittedName>
        <fullName evidence="3">VWFA domain-containing protein</fullName>
    </submittedName>
</protein>
<dbReference type="FunCoup" id="Q17559">
    <property type="interactions" value="166"/>
</dbReference>
<dbReference type="SMR" id="Q17559"/>
<dbReference type="Bgee" id="WBGene00007221">
    <property type="expression patterns" value="Expressed in adult organism and 4 other cell types or tissues"/>
</dbReference>
<dbReference type="UCSC" id="C01F6.1">
    <property type="organism name" value="c. elegans"/>
</dbReference>
<dbReference type="OMA" id="SEVIYHT"/>
<dbReference type="DIP" id="DIP-26145N"/>
<dbReference type="WormBase" id="C01F6.1">
    <property type="protein sequence ID" value="CE49698"/>
    <property type="gene ID" value="WBGene00007221"/>
    <property type="gene designation" value="cpna-3"/>
</dbReference>
<dbReference type="PIR" id="T18803">
    <property type="entry name" value="T18803"/>
</dbReference>
<dbReference type="OrthoDB" id="5855668at2759"/>
<evidence type="ECO:0007829" key="6">
    <source>
        <dbReference type="PeptideAtlas" id="Q17559"/>
    </source>
</evidence>
<dbReference type="PROSITE" id="PS50234">
    <property type="entry name" value="VWFA"/>
    <property type="match status" value="1"/>
</dbReference>